<evidence type="ECO:0000256" key="2">
    <source>
        <dbReference type="ARBA" id="ARBA00023043"/>
    </source>
</evidence>
<evidence type="ECO:0000313" key="5">
    <source>
        <dbReference type="EMBL" id="RPA81316.1"/>
    </source>
</evidence>
<evidence type="ECO:0000256" key="1">
    <source>
        <dbReference type="ARBA" id="ARBA00022737"/>
    </source>
</evidence>
<evidence type="ECO:0000256" key="4">
    <source>
        <dbReference type="SAM" id="Phobius"/>
    </source>
</evidence>
<keyword evidence="4" id="KW-0472">Membrane</keyword>
<sequence length="1617" mass="181955">MGDPLNWWDEFTNNLSTDLAPLIALFGENPTKQYLSECINNTDVFIFAMAPLGILTTLVSVIPVSGTTGLRAFVGRAKEGAGQVEAELLSSTSREVCELYNNGGIARVFGRPKLLEVVYDKSATNEQYYRTKETWDQEPKAGIYPLKEYLLEQCQEDLQTKKEWIEEKDRAKRLLEKMDREENRKAKEALNFAPNPNLSLNVGIRQRSKWVFTLAAVTGFILQSSVLVWAFVARYRLGFLRDGTADAYGVPMSIIGTILLCGGMGQCAWLIERKTKERVFNRVGNNNPSYKSQIYWLQPGNQFIGDQAFDSFAYSDINSPLRTYTTSWKANENGSTFHTTLLWLGLGCSILGFILQFLGMRACHSSIIIGQLAATTAMSIIRGMLRTDRVSLEDNVLGDHPGKYQGHELDWLALHIDTRGVFVRNAPETNSELGYAKECKQRVTMTEWEILREPARVYSDIQLANEDMLQNGIERVQCCNKNTGSDQTGLSVFVQKKDAFEPWATEDWRKRAQSDASGNRPNPSATVHLHRIRLCQLARKQDWGEGLIAVRALSETLANAMEGALTVLLGSSDVKLNPGLKWEKAFQMFWSLHCSVALVGWKEARGAEFADALQLSIKRGINKRTGRIEGSWKVDRSELESLLGLWIWSLSSKFPPDQSRSFKRLIAPRRTILDLLRWSDSASEFEKLVEWQPSKGYNSKCHPEIFGWQNLSEEEQISGEPFLAQSTQQSLAVMCAQEVFCFFLRAIVQAVEEIGGTTEVTIIDDNDFLLSNTTISRIQQAFTSSKIGTHEDGLCCILGVLQRQRKLPSLTRVLGRIRSTAAQLVRNHRLEIAERLLLWGIQQFMSSNASATINQPGGTGHEVFVSHSNCTVEEVNSLRLLVFDLCEYYRRAIAGSDRSKQELAYSGFLALFKGSIYGITSSICSRVEGLACPTSWQVKHDMTLAEVVLCYGLVAYYHLGVYFRYHDHAENESLYGDFRKIEQLQQVMEKYSHDSLCSYDSGDALVLEKAINSTSPARILRSLCTLEVNPHSYSASKLDIGQSFLLAVRNGWYFVVKAILDDKRYKPRDDEQYLETVLLSAIDGRDINTLNLLLDSFLTPNASHHFLNHGVVSTSLVIAAERGWLGGVTRLIQDNRVEINAKVSGKTALEYATLANQNEVVSGLLDTGRVELGYPEKGSDSVLGTAVRLGNSAIVQRLLRDGLCNEEYRAQEERLCLNAVKVGSYEVLELLLKLRTQLCLNDFNYLKRIVLTEAIDEGRPDIVQLLLTSKAVYPMCEIWEQSLDGYSSWDRLYVLDYQLLEQAITTGSSVVLEVLLEYVTRTNTFSDKFDSSGRVRSATVRQHHRILYMALRLAVDQIEICIKSSCGNDKLYYDPLDSNRIQILRLLLQSESTNPYSLDNDYGDEDYEESLIMKASSHDRDEAMAILLEYGKSKEEFPVRLVPIDESPFWNAIAFSRLSIAEMLVLSGKMNLNEPLEERGETLLFRALRDHTLSWLVQPIVEESSGKLRLDTVGPRGLTAFQAAVFEGNLGAAQCIHRAQLLRKARDEAVFDWERMVRLENETDSKVLKTLVSAQDTTPEMVKMLRQLVISCSSSAEILDSPLNENGNTPLFIAATS</sequence>
<feature type="transmembrane region" description="Helical" evidence="4">
    <location>
        <begin position="44"/>
        <end position="66"/>
    </location>
</feature>
<feature type="transmembrane region" description="Helical" evidence="4">
    <location>
        <begin position="341"/>
        <end position="359"/>
    </location>
</feature>
<keyword evidence="6" id="KW-1185">Reference proteome</keyword>
<evidence type="ECO:0000256" key="3">
    <source>
        <dbReference type="SAM" id="Coils"/>
    </source>
</evidence>
<name>A0A3N4I774_ASCIM</name>
<dbReference type="Proteomes" id="UP000275078">
    <property type="component" value="Unassembled WGS sequence"/>
</dbReference>
<keyword evidence="4" id="KW-0812">Transmembrane</keyword>
<proteinExistence type="predicted"/>
<dbReference type="STRING" id="1160509.A0A3N4I774"/>
<organism evidence="5 6">
    <name type="scientific">Ascobolus immersus RN42</name>
    <dbReference type="NCBI Taxonomy" id="1160509"/>
    <lineage>
        <taxon>Eukaryota</taxon>
        <taxon>Fungi</taxon>
        <taxon>Dikarya</taxon>
        <taxon>Ascomycota</taxon>
        <taxon>Pezizomycotina</taxon>
        <taxon>Pezizomycetes</taxon>
        <taxon>Pezizales</taxon>
        <taxon>Ascobolaceae</taxon>
        <taxon>Ascobolus</taxon>
    </lineage>
</organism>
<feature type="coiled-coil region" evidence="3">
    <location>
        <begin position="161"/>
        <end position="191"/>
    </location>
</feature>
<gene>
    <name evidence="5" type="ORF">BJ508DRAFT_113336</name>
</gene>
<dbReference type="SUPFAM" id="SSF48403">
    <property type="entry name" value="Ankyrin repeat"/>
    <property type="match status" value="2"/>
</dbReference>
<dbReference type="InterPro" id="IPR002110">
    <property type="entry name" value="Ankyrin_rpt"/>
</dbReference>
<dbReference type="Gene3D" id="1.25.40.20">
    <property type="entry name" value="Ankyrin repeat-containing domain"/>
    <property type="match status" value="2"/>
</dbReference>
<dbReference type="OrthoDB" id="194358at2759"/>
<keyword evidence="1" id="KW-0677">Repeat</keyword>
<keyword evidence="2" id="KW-0040">ANK repeat</keyword>
<keyword evidence="4" id="KW-1133">Transmembrane helix</keyword>
<keyword evidence="3" id="KW-0175">Coiled coil</keyword>
<dbReference type="SMART" id="SM00248">
    <property type="entry name" value="ANK"/>
    <property type="match status" value="5"/>
</dbReference>
<feature type="transmembrane region" description="Helical" evidence="4">
    <location>
        <begin position="252"/>
        <end position="271"/>
    </location>
</feature>
<dbReference type="EMBL" id="ML119680">
    <property type="protein sequence ID" value="RPA81316.1"/>
    <property type="molecule type" value="Genomic_DNA"/>
</dbReference>
<evidence type="ECO:0000313" key="6">
    <source>
        <dbReference type="Proteomes" id="UP000275078"/>
    </source>
</evidence>
<accession>A0A3N4I774</accession>
<dbReference type="InterPro" id="IPR036770">
    <property type="entry name" value="Ankyrin_rpt-contain_sf"/>
</dbReference>
<reference evidence="5 6" key="1">
    <citation type="journal article" date="2018" name="Nat. Ecol. Evol.">
        <title>Pezizomycetes genomes reveal the molecular basis of ectomycorrhizal truffle lifestyle.</title>
        <authorList>
            <person name="Murat C."/>
            <person name="Payen T."/>
            <person name="Noel B."/>
            <person name="Kuo A."/>
            <person name="Morin E."/>
            <person name="Chen J."/>
            <person name="Kohler A."/>
            <person name="Krizsan K."/>
            <person name="Balestrini R."/>
            <person name="Da Silva C."/>
            <person name="Montanini B."/>
            <person name="Hainaut M."/>
            <person name="Levati E."/>
            <person name="Barry K.W."/>
            <person name="Belfiori B."/>
            <person name="Cichocki N."/>
            <person name="Clum A."/>
            <person name="Dockter R.B."/>
            <person name="Fauchery L."/>
            <person name="Guy J."/>
            <person name="Iotti M."/>
            <person name="Le Tacon F."/>
            <person name="Lindquist E.A."/>
            <person name="Lipzen A."/>
            <person name="Malagnac F."/>
            <person name="Mello A."/>
            <person name="Molinier V."/>
            <person name="Miyauchi S."/>
            <person name="Poulain J."/>
            <person name="Riccioni C."/>
            <person name="Rubini A."/>
            <person name="Sitrit Y."/>
            <person name="Splivallo R."/>
            <person name="Traeger S."/>
            <person name="Wang M."/>
            <person name="Zifcakova L."/>
            <person name="Wipf D."/>
            <person name="Zambonelli A."/>
            <person name="Paolocci F."/>
            <person name="Nowrousian M."/>
            <person name="Ottonello S."/>
            <person name="Baldrian P."/>
            <person name="Spatafora J.W."/>
            <person name="Henrissat B."/>
            <person name="Nagy L.G."/>
            <person name="Aury J.M."/>
            <person name="Wincker P."/>
            <person name="Grigoriev I.V."/>
            <person name="Bonfante P."/>
            <person name="Martin F.M."/>
        </authorList>
    </citation>
    <scope>NUCLEOTIDE SEQUENCE [LARGE SCALE GENOMIC DNA]</scope>
    <source>
        <strain evidence="5 6">RN42</strain>
    </source>
</reference>
<feature type="non-terminal residue" evidence="5">
    <location>
        <position position="1617"/>
    </location>
</feature>
<dbReference type="PANTHER" id="PTHR24198">
    <property type="entry name" value="ANKYRIN REPEAT AND PROTEIN KINASE DOMAIN-CONTAINING PROTEIN"/>
    <property type="match status" value="1"/>
</dbReference>
<dbReference type="PANTHER" id="PTHR24198:SF165">
    <property type="entry name" value="ANKYRIN REPEAT-CONTAINING PROTEIN-RELATED"/>
    <property type="match status" value="1"/>
</dbReference>
<feature type="transmembrane region" description="Helical" evidence="4">
    <location>
        <begin position="210"/>
        <end position="232"/>
    </location>
</feature>
<protein>
    <submittedName>
        <fullName evidence="5">Uncharacterized protein</fullName>
    </submittedName>
</protein>